<comment type="caution">
    <text evidence="1">The sequence shown here is derived from an EMBL/GenBank/DDBJ whole genome shotgun (WGS) entry which is preliminary data.</text>
</comment>
<dbReference type="EMBL" id="JARKNE010000012">
    <property type="protein sequence ID" value="KAK5774657.1"/>
    <property type="molecule type" value="Genomic_DNA"/>
</dbReference>
<sequence length="93" mass="10589">MKEPINFSCRFCEMKLRPFAFTEYSVIDAKINRNSRGSLSETNSIFCEIKKTIDIDFLISGAHKKCKTIAKAIRISSTSKDERSSVQLEHAVK</sequence>
<proteinExistence type="predicted"/>
<organism evidence="1 2">
    <name type="scientific">Gossypium arboreum</name>
    <name type="common">Tree cotton</name>
    <name type="synonym">Gossypium nanking</name>
    <dbReference type="NCBI Taxonomy" id="29729"/>
    <lineage>
        <taxon>Eukaryota</taxon>
        <taxon>Viridiplantae</taxon>
        <taxon>Streptophyta</taxon>
        <taxon>Embryophyta</taxon>
        <taxon>Tracheophyta</taxon>
        <taxon>Spermatophyta</taxon>
        <taxon>Magnoliopsida</taxon>
        <taxon>eudicotyledons</taxon>
        <taxon>Gunneridae</taxon>
        <taxon>Pentapetalae</taxon>
        <taxon>rosids</taxon>
        <taxon>malvids</taxon>
        <taxon>Malvales</taxon>
        <taxon>Malvaceae</taxon>
        <taxon>Malvoideae</taxon>
        <taxon>Gossypium</taxon>
    </lineage>
</organism>
<name>A0ABR0MKX7_GOSAR</name>
<keyword evidence="2" id="KW-1185">Reference proteome</keyword>
<protein>
    <submittedName>
        <fullName evidence="1">Uncharacterized protein</fullName>
    </submittedName>
</protein>
<accession>A0ABR0MKX7</accession>
<evidence type="ECO:0000313" key="2">
    <source>
        <dbReference type="Proteomes" id="UP001358586"/>
    </source>
</evidence>
<reference evidence="1 2" key="1">
    <citation type="submission" date="2023-03" db="EMBL/GenBank/DDBJ databases">
        <title>WGS of Gossypium arboreum.</title>
        <authorList>
            <person name="Yu D."/>
        </authorList>
    </citation>
    <scope>NUCLEOTIDE SEQUENCE [LARGE SCALE GENOMIC DNA]</scope>
    <source>
        <tissue evidence="1">Leaf</tissue>
    </source>
</reference>
<gene>
    <name evidence="1" type="ORF">PVK06_042513</name>
</gene>
<evidence type="ECO:0000313" key="1">
    <source>
        <dbReference type="EMBL" id="KAK5774657.1"/>
    </source>
</evidence>
<dbReference type="Proteomes" id="UP001358586">
    <property type="component" value="Chromosome 12"/>
</dbReference>